<feature type="domain" description="PPM-type phosphatase" evidence="2">
    <location>
        <begin position="58"/>
        <end position="289"/>
    </location>
</feature>
<dbReference type="InterPro" id="IPR036457">
    <property type="entry name" value="PPM-type-like_dom_sf"/>
</dbReference>
<evidence type="ECO:0000313" key="3">
    <source>
        <dbReference type="EMBL" id="ADP78141.1"/>
    </source>
</evidence>
<gene>
    <name evidence="3" type="ordered locus">FraEuI1c_0053</name>
</gene>
<dbReference type="OrthoDB" id="3211749at2"/>
<keyword evidence="4" id="KW-1185">Reference proteome</keyword>
<name>E3J3D9_PSEI1</name>
<protein>
    <submittedName>
        <fullName evidence="3">Protein phosphatase 2C domain protein</fullName>
    </submittedName>
</protein>
<dbReference type="STRING" id="298654.FraEuI1c_0053"/>
<evidence type="ECO:0000256" key="1">
    <source>
        <dbReference type="SAM" id="MobiDB-lite"/>
    </source>
</evidence>
<dbReference type="EMBL" id="CP002299">
    <property type="protein sequence ID" value="ADP78141.1"/>
    <property type="molecule type" value="Genomic_DNA"/>
</dbReference>
<dbReference type="SUPFAM" id="SSF81606">
    <property type="entry name" value="PP2C-like"/>
    <property type="match status" value="1"/>
</dbReference>
<reference evidence="3 4" key="1">
    <citation type="submission" date="2010-10" db="EMBL/GenBank/DDBJ databases">
        <title>Complete sequence of Frankia sp. EuI1c.</title>
        <authorList>
            <consortium name="US DOE Joint Genome Institute"/>
            <person name="Lucas S."/>
            <person name="Copeland A."/>
            <person name="Lapidus A."/>
            <person name="Cheng J.-F."/>
            <person name="Bruce D."/>
            <person name="Goodwin L."/>
            <person name="Pitluck S."/>
            <person name="Chertkov O."/>
            <person name="Detter J.C."/>
            <person name="Han C."/>
            <person name="Tapia R."/>
            <person name="Land M."/>
            <person name="Hauser L."/>
            <person name="Jeffries C."/>
            <person name="Kyrpides N."/>
            <person name="Ivanova N."/>
            <person name="Mikhailova N."/>
            <person name="Beauchemin N."/>
            <person name="Sen A."/>
            <person name="Sur S.A."/>
            <person name="Gtari M."/>
            <person name="Wall L."/>
            <person name="Tisa L."/>
            <person name="Woyke T."/>
        </authorList>
    </citation>
    <scope>NUCLEOTIDE SEQUENCE [LARGE SCALE GENOMIC DNA]</scope>
    <source>
        <strain evidence="4">DSM 45817 / CECT 9037 / EuI1c</strain>
    </source>
</reference>
<organism evidence="3 4">
    <name type="scientific">Pseudofrankia inefficax (strain DSM 45817 / CECT 9037 / DDB 130130 / EuI1c)</name>
    <name type="common">Frankia inefficax</name>
    <dbReference type="NCBI Taxonomy" id="298654"/>
    <lineage>
        <taxon>Bacteria</taxon>
        <taxon>Bacillati</taxon>
        <taxon>Actinomycetota</taxon>
        <taxon>Actinomycetes</taxon>
        <taxon>Frankiales</taxon>
        <taxon>Frankiaceae</taxon>
        <taxon>Pseudofrankia</taxon>
    </lineage>
</organism>
<accession>E3J3D9</accession>
<feature type="region of interest" description="Disordered" evidence="1">
    <location>
        <begin position="200"/>
        <end position="220"/>
    </location>
</feature>
<evidence type="ECO:0000259" key="2">
    <source>
        <dbReference type="SMART" id="SM00332"/>
    </source>
</evidence>
<sequence>MTARSTARRPADSAPKGPAVRVAGDAVRTALLLGPDHPGLGEVALGGLSVEGDGAPTMLGAALSAGWRPKAVPAVEPNEDGALLAVGPAGALLAVADGHNGSAASTAALRALAARAPVLLAHRTGDEAELAAAFAAAAHGAVARPPAPGGSEAGAEGEPRPARTALSLVVVTAAAFAAVGYGDTTAAVVRRGRLHLLDEPSEFLGPTSPADPLAGHPVTRRRRGPGDLLVVVSDGVTDYLGRAFGAAIEAASRAGADGGQPDAARATARSLIARAGAAGAGDNLTAAVLLAARPRRTFGWF</sequence>
<dbReference type="Gene3D" id="3.60.40.10">
    <property type="entry name" value="PPM-type phosphatase domain"/>
    <property type="match status" value="1"/>
</dbReference>
<dbReference type="KEGG" id="fri:FraEuI1c_0053"/>
<feature type="region of interest" description="Disordered" evidence="1">
    <location>
        <begin position="1"/>
        <end position="20"/>
    </location>
</feature>
<dbReference type="SMART" id="SM00332">
    <property type="entry name" value="PP2Cc"/>
    <property type="match status" value="1"/>
</dbReference>
<proteinExistence type="predicted"/>
<evidence type="ECO:0000313" key="4">
    <source>
        <dbReference type="Proteomes" id="UP000002484"/>
    </source>
</evidence>
<dbReference type="InParanoid" id="E3J3D9"/>
<dbReference type="Pfam" id="PF13672">
    <property type="entry name" value="PP2C_2"/>
    <property type="match status" value="1"/>
</dbReference>
<dbReference type="InterPro" id="IPR001932">
    <property type="entry name" value="PPM-type_phosphatase-like_dom"/>
</dbReference>
<dbReference type="HOGENOM" id="CLU_923640_0_0_11"/>
<dbReference type="AlphaFoldDB" id="E3J3D9"/>
<dbReference type="Proteomes" id="UP000002484">
    <property type="component" value="Chromosome"/>
</dbReference>